<dbReference type="EMBL" id="PPFX01000036">
    <property type="protein sequence ID" value="PNU19232.1"/>
    <property type="molecule type" value="Genomic_DNA"/>
</dbReference>
<evidence type="ECO:0000256" key="1">
    <source>
        <dbReference type="ARBA" id="ARBA00009741"/>
    </source>
</evidence>
<reference evidence="7 8" key="1">
    <citation type="journal article" date="2018" name="Genome Announc.">
        <title>Genome Sequence of Geothermobacter sp. HR-1 Iron Reducer from the Loihi Seamount.</title>
        <authorList>
            <person name="Smith H."/>
            <person name="Abuyen K."/>
            <person name="Tremblay J."/>
            <person name="Savalia P."/>
            <person name="Perez-Rodriguez I."/>
            <person name="Emerson D."/>
            <person name="Tully B."/>
            <person name="Amend J."/>
        </authorList>
    </citation>
    <scope>NUCLEOTIDE SEQUENCE [LARGE SCALE GENOMIC DNA]</scope>
    <source>
        <strain evidence="7 8">HR-1</strain>
    </source>
</reference>
<comment type="function">
    <text evidence="6">Methylates ribosomal protein L11.</text>
</comment>
<proteinExistence type="inferred from homology"/>
<dbReference type="InterPro" id="IPR029063">
    <property type="entry name" value="SAM-dependent_MTases_sf"/>
</dbReference>
<evidence type="ECO:0000256" key="2">
    <source>
        <dbReference type="ARBA" id="ARBA00022490"/>
    </source>
</evidence>
<dbReference type="GO" id="GO:0016279">
    <property type="term" value="F:protein-lysine N-methyltransferase activity"/>
    <property type="evidence" value="ECO:0007669"/>
    <property type="project" value="RHEA"/>
</dbReference>
<evidence type="ECO:0000256" key="3">
    <source>
        <dbReference type="ARBA" id="ARBA00022603"/>
    </source>
</evidence>
<evidence type="ECO:0000313" key="7">
    <source>
        <dbReference type="EMBL" id="PNU19232.1"/>
    </source>
</evidence>
<name>A0A2K2H7E9_9BACT</name>
<dbReference type="GO" id="GO:0005737">
    <property type="term" value="C:cytoplasm"/>
    <property type="evidence" value="ECO:0007669"/>
    <property type="project" value="UniProtKB-SubCell"/>
</dbReference>
<evidence type="ECO:0000256" key="5">
    <source>
        <dbReference type="ARBA" id="ARBA00022691"/>
    </source>
</evidence>
<dbReference type="InterPro" id="IPR004498">
    <property type="entry name" value="Ribosomal_PrmA_MeTrfase"/>
</dbReference>
<sequence>MKPPWTEITLQVPAAGVDLVSYVLTDQGAAGVVTAVHKLDTFIPPDPNQPDIGDQTLHGYFPAVDNSKELCVRLRAALVDVAPLIPGFKPGDLLMRQVAEDDWAENWKQHFKPFRVGPLLIRPTWEQEQPAAGETLLQIDPGMAFGTGSHATTRLCLEALVATFSRKPPRKVLDVGTGSGILAIAAALLGAGQVVGCDIEEEACRVAKANAVLNRVEDRLDLNLTPLEKIPGHFDLVLANILAEENVRLAAPLRRHLAGEGNLVLSGILEEKIPLVREAFDPLFNRPAQLLLQEEWACLVYRG</sequence>
<keyword evidence="7" id="KW-0689">Ribosomal protein</keyword>
<evidence type="ECO:0000256" key="4">
    <source>
        <dbReference type="ARBA" id="ARBA00022679"/>
    </source>
</evidence>
<organism evidence="7 8">
    <name type="scientific">Geothermobacter hydrogeniphilus</name>
    <dbReference type="NCBI Taxonomy" id="1969733"/>
    <lineage>
        <taxon>Bacteria</taxon>
        <taxon>Pseudomonadati</taxon>
        <taxon>Thermodesulfobacteriota</taxon>
        <taxon>Desulfuromonadia</taxon>
        <taxon>Desulfuromonadales</taxon>
        <taxon>Geothermobacteraceae</taxon>
        <taxon>Geothermobacter</taxon>
    </lineage>
</organism>
<keyword evidence="2 6" id="KW-0963">Cytoplasm</keyword>
<dbReference type="OrthoDB" id="9785995at2"/>
<dbReference type="InterPro" id="IPR050078">
    <property type="entry name" value="Ribosomal_L11_MeTrfase_PrmA"/>
</dbReference>
<dbReference type="AlphaFoldDB" id="A0A2K2H7E9"/>
<keyword evidence="5 6" id="KW-0949">S-adenosyl-L-methionine</keyword>
<dbReference type="Pfam" id="PF06325">
    <property type="entry name" value="PrmA"/>
    <property type="match status" value="1"/>
</dbReference>
<dbReference type="RefSeq" id="WP_103116269.1">
    <property type="nucleotide sequence ID" value="NZ_PPFX01000036.1"/>
</dbReference>
<keyword evidence="4 6" id="KW-0808">Transferase</keyword>
<dbReference type="PANTHER" id="PTHR43648:SF1">
    <property type="entry name" value="ELECTRON TRANSFER FLAVOPROTEIN BETA SUBUNIT LYSINE METHYLTRANSFERASE"/>
    <property type="match status" value="1"/>
</dbReference>
<gene>
    <name evidence="6 7" type="primary">prmA</name>
    <name evidence="7" type="ORF">C2E25_13550</name>
</gene>
<feature type="binding site" evidence="6">
    <location>
        <position position="153"/>
    </location>
    <ligand>
        <name>S-adenosyl-L-methionine</name>
        <dbReference type="ChEBI" id="CHEBI:59789"/>
    </ligand>
</feature>
<dbReference type="EC" id="2.1.1.-" evidence="6"/>
<dbReference type="PIRSF" id="PIRSF000401">
    <property type="entry name" value="RPL11_MTase"/>
    <property type="match status" value="1"/>
</dbReference>
<dbReference type="GO" id="GO:0032259">
    <property type="term" value="P:methylation"/>
    <property type="evidence" value="ECO:0007669"/>
    <property type="project" value="UniProtKB-KW"/>
</dbReference>
<comment type="similarity">
    <text evidence="1 6">Belongs to the methyltransferase superfamily. PrmA family.</text>
</comment>
<accession>A0A2K2H7E9</accession>
<evidence type="ECO:0000313" key="8">
    <source>
        <dbReference type="Proteomes" id="UP000236340"/>
    </source>
</evidence>
<protein>
    <recommendedName>
        <fullName evidence="6">Ribosomal protein L11 methyltransferase</fullName>
        <shortName evidence="6">L11 Mtase</shortName>
        <ecNumber evidence="6">2.1.1.-</ecNumber>
    </recommendedName>
</protein>
<comment type="caution">
    <text evidence="7">The sequence shown here is derived from an EMBL/GenBank/DDBJ whole genome shotgun (WGS) entry which is preliminary data.</text>
</comment>
<feature type="binding site" evidence="6">
    <location>
        <position position="176"/>
    </location>
    <ligand>
        <name>S-adenosyl-L-methionine</name>
        <dbReference type="ChEBI" id="CHEBI:59789"/>
    </ligand>
</feature>
<evidence type="ECO:0000256" key="6">
    <source>
        <dbReference type="HAMAP-Rule" id="MF_00735"/>
    </source>
</evidence>
<keyword evidence="7" id="KW-0687">Ribonucleoprotein</keyword>
<dbReference type="Proteomes" id="UP000236340">
    <property type="component" value="Unassembled WGS sequence"/>
</dbReference>
<dbReference type="Gene3D" id="3.40.50.150">
    <property type="entry name" value="Vaccinia Virus protein VP39"/>
    <property type="match status" value="1"/>
</dbReference>
<dbReference type="PANTHER" id="PTHR43648">
    <property type="entry name" value="ELECTRON TRANSFER FLAVOPROTEIN BETA SUBUNIT LYSINE METHYLTRANSFERASE"/>
    <property type="match status" value="1"/>
</dbReference>
<dbReference type="HAMAP" id="MF_00735">
    <property type="entry name" value="Methyltr_PrmA"/>
    <property type="match status" value="1"/>
</dbReference>
<comment type="subcellular location">
    <subcellularLocation>
        <location evidence="6">Cytoplasm</location>
    </subcellularLocation>
</comment>
<feature type="binding site" evidence="6">
    <location>
        <position position="240"/>
    </location>
    <ligand>
        <name>S-adenosyl-L-methionine</name>
        <dbReference type="ChEBI" id="CHEBI:59789"/>
    </ligand>
</feature>
<comment type="catalytic activity">
    <reaction evidence="6">
        <text>L-lysyl-[protein] + 3 S-adenosyl-L-methionine = N(6),N(6),N(6)-trimethyl-L-lysyl-[protein] + 3 S-adenosyl-L-homocysteine + 3 H(+)</text>
        <dbReference type="Rhea" id="RHEA:54192"/>
        <dbReference type="Rhea" id="RHEA-COMP:9752"/>
        <dbReference type="Rhea" id="RHEA-COMP:13826"/>
        <dbReference type="ChEBI" id="CHEBI:15378"/>
        <dbReference type="ChEBI" id="CHEBI:29969"/>
        <dbReference type="ChEBI" id="CHEBI:57856"/>
        <dbReference type="ChEBI" id="CHEBI:59789"/>
        <dbReference type="ChEBI" id="CHEBI:61961"/>
    </reaction>
</comment>
<feature type="binding site" evidence="6">
    <location>
        <position position="198"/>
    </location>
    <ligand>
        <name>S-adenosyl-L-methionine</name>
        <dbReference type="ChEBI" id="CHEBI:59789"/>
    </ligand>
</feature>
<dbReference type="GO" id="GO:0005840">
    <property type="term" value="C:ribosome"/>
    <property type="evidence" value="ECO:0007669"/>
    <property type="project" value="UniProtKB-KW"/>
</dbReference>
<keyword evidence="3 6" id="KW-0489">Methyltransferase</keyword>
<dbReference type="SUPFAM" id="SSF53335">
    <property type="entry name" value="S-adenosyl-L-methionine-dependent methyltransferases"/>
    <property type="match status" value="1"/>
</dbReference>
<dbReference type="NCBIfam" id="TIGR00406">
    <property type="entry name" value="prmA"/>
    <property type="match status" value="1"/>
</dbReference>
<dbReference type="CDD" id="cd02440">
    <property type="entry name" value="AdoMet_MTases"/>
    <property type="match status" value="1"/>
</dbReference>